<protein>
    <submittedName>
        <fullName evidence="2">Uncharacterized protein</fullName>
    </submittedName>
</protein>
<reference evidence="2 3" key="1">
    <citation type="journal article" date="2023" name="bioRxiv">
        <title>Conserved and derived expression patterns and positive selection on dental genes reveal complex evolutionary context of ever-growing rodent molars.</title>
        <authorList>
            <person name="Calamari Z.T."/>
            <person name="Song A."/>
            <person name="Cohen E."/>
            <person name="Akter M."/>
            <person name="Roy R.D."/>
            <person name="Hallikas O."/>
            <person name="Christensen M.M."/>
            <person name="Li P."/>
            <person name="Marangoni P."/>
            <person name="Jernvall J."/>
            <person name="Klein O.D."/>
        </authorList>
    </citation>
    <scope>NUCLEOTIDE SEQUENCE [LARGE SCALE GENOMIC DNA]</scope>
    <source>
        <strain evidence="2">V071</strain>
    </source>
</reference>
<dbReference type="Proteomes" id="UP001488838">
    <property type="component" value="Unassembled WGS sequence"/>
</dbReference>
<evidence type="ECO:0000313" key="3">
    <source>
        <dbReference type="Proteomes" id="UP001488838"/>
    </source>
</evidence>
<gene>
    <name evidence="2" type="ORF">U0070_020069</name>
</gene>
<sequence length="113" mass="11446">MASEVTQAHVAAKRSQPSLGLTGKAVRAASPRPGLANGPAARWGSRFPALQAACYCSGSPSPLGVRDCGSPRCAAGPHTSSVVAAGQVEEETGLTQLTEGCWATLKEAEVLVS</sequence>
<evidence type="ECO:0000256" key="1">
    <source>
        <dbReference type="SAM" id="MobiDB-lite"/>
    </source>
</evidence>
<evidence type="ECO:0000313" key="2">
    <source>
        <dbReference type="EMBL" id="KAK7802618.1"/>
    </source>
</evidence>
<organism evidence="2 3">
    <name type="scientific">Myodes glareolus</name>
    <name type="common">Bank vole</name>
    <name type="synonym">Clethrionomys glareolus</name>
    <dbReference type="NCBI Taxonomy" id="447135"/>
    <lineage>
        <taxon>Eukaryota</taxon>
        <taxon>Metazoa</taxon>
        <taxon>Chordata</taxon>
        <taxon>Craniata</taxon>
        <taxon>Vertebrata</taxon>
        <taxon>Euteleostomi</taxon>
        <taxon>Mammalia</taxon>
        <taxon>Eutheria</taxon>
        <taxon>Euarchontoglires</taxon>
        <taxon>Glires</taxon>
        <taxon>Rodentia</taxon>
        <taxon>Myomorpha</taxon>
        <taxon>Muroidea</taxon>
        <taxon>Cricetidae</taxon>
        <taxon>Arvicolinae</taxon>
        <taxon>Myodes</taxon>
    </lineage>
</organism>
<feature type="region of interest" description="Disordered" evidence="1">
    <location>
        <begin position="1"/>
        <end position="24"/>
    </location>
</feature>
<comment type="caution">
    <text evidence="2">The sequence shown here is derived from an EMBL/GenBank/DDBJ whole genome shotgun (WGS) entry which is preliminary data.</text>
</comment>
<accession>A0AAW0HJ42</accession>
<name>A0AAW0HJ42_MYOGA</name>
<dbReference type="AlphaFoldDB" id="A0AAW0HJ42"/>
<dbReference type="EMBL" id="JBBHLL010000453">
    <property type="protein sequence ID" value="KAK7802618.1"/>
    <property type="molecule type" value="Genomic_DNA"/>
</dbReference>
<proteinExistence type="predicted"/>
<keyword evidence="3" id="KW-1185">Reference proteome</keyword>